<feature type="region of interest" description="Disordered" evidence="3">
    <location>
        <begin position="351"/>
        <end position="370"/>
    </location>
</feature>
<protein>
    <recommendedName>
        <fullName evidence="7">Kelch repeat protein</fullName>
    </recommendedName>
</protein>
<feature type="transmembrane region" description="Helical" evidence="4">
    <location>
        <begin position="380"/>
        <end position="405"/>
    </location>
</feature>
<keyword evidence="4" id="KW-0472">Membrane</keyword>
<evidence type="ECO:0000256" key="2">
    <source>
        <dbReference type="ARBA" id="ARBA00022737"/>
    </source>
</evidence>
<dbReference type="Proteomes" id="UP000603453">
    <property type="component" value="Unassembled WGS sequence"/>
</dbReference>
<evidence type="ECO:0000256" key="3">
    <source>
        <dbReference type="SAM" id="MobiDB-lite"/>
    </source>
</evidence>
<dbReference type="PANTHER" id="PTHR46093:SF18">
    <property type="entry name" value="FIBRONECTIN TYPE-III DOMAIN-CONTAINING PROTEIN"/>
    <property type="match status" value="1"/>
</dbReference>
<dbReference type="Gene3D" id="2.120.10.80">
    <property type="entry name" value="Kelch-type beta propeller"/>
    <property type="match status" value="1"/>
</dbReference>
<dbReference type="InterPro" id="IPR015915">
    <property type="entry name" value="Kelch-typ_b-propeller"/>
</dbReference>
<keyword evidence="2" id="KW-0677">Repeat</keyword>
<evidence type="ECO:0000313" key="5">
    <source>
        <dbReference type="EMBL" id="KAG2203959.1"/>
    </source>
</evidence>
<sequence>MLDISNTSETTADELMNKWVTVTTNTNGLDIKGRNGIATVPLPDGKTMLLLGGGVSGTTKLPNQMIAFNGETKAWQAYPDYTEDPYGVRQIYYTAASYVPEYGVAFYGGLETNYDKNYILPDANISYYQNDAINVRFFGFRSLTFLDIRKSTDQILQPWSVYPTQNNNPGILARYQKSVYDPTNKRLFYFGGRYQAPPSTPFGQFAFNNVTSFDLTRGEWGVQVLNGIAPTERNGHTVTLIGPKQRDVLLYGGNSNLSPKPLLDYCFTLNLDNFQWTQQSIEAKSNPTLMRSEHSTVVINYETVFVLFGIDSTEKPILSLLTLNVSDPLNITWIEKYSDPNIAAVVLPNSNSTSVDEPKASVNPKPLDEPKPITNSKLSAGAIAGITVGVAAGIIGIAIIFFCFIRKRKPKTKGQETKEVENPQREDQVKEPVMEVNWDDIEKKYVEIPDDPSAKKNYLSSQTDLVVESVALVPNTNNGRLSEKFQRPQAVEVNKVTGIRVGLSAQKPDGNA</sequence>
<dbReference type="PANTHER" id="PTHR46093">
    <property type="entry name" value="ACYL-COA-BINDING DOMAIN-CONTAINING PROTEIN 5"/>
    <property type="match status" value="1"/>
</dbReference>
<dbReference type="AlphaFoldDB" id="A0A8H7R3U2"/>
<proteinExistence type="predicted"/>
<evidence type="ECO:0008006" key="7">
    <source>
        <dbReference type="Google" id="ProtNLM"/>
    </source>
</evidence>
<dbReference type="SUPFAM" id="SSF117281">
    <property type="entry name" value="Kelch motif"/>
    <property type="match status" value="1"/>
</dbReference>
<evidence type="ECO:0000256" key="1">
    <source>
        <dbReference type="ARBA" id="ARBA00022441"/>
    </source>
</evidence>
<evidence type="ECO:0000256" key="4">
    <source>
        <dbReference type="SAM" id="Phobius"/>
    </source>
</evidence>
<keyword evidence="4" id="KW-0812">Transmembrane</keyword>
<keyword evidence="1" id="KW-0880">Kelch repeat</keyword>
<name>A0A8H7R3U2_9FUNG</name>
<evidence type="ECO:0000313" key="6">
    <source>
        <dbReference type="Proteomes" id="UP000603453"/>
    </source>
</evidence>
<dbReference type="OrthoDB" id="10251809at2759"/>
<gene>
    <name evidence="5" type="ORF">INT47_007542</name>
</gene>
<keyword evidence="6" id="KW-1185">Reference proteome</keyword>
<accession>A0A8H7R3U2</accession>
<reference evidence="5" key="1">
    <citation type="submission" date="2020-12" db="EMBL/GenBank/DDBJ databases">
        <title>Metabolic potential, ecology and presence of endohyphal bacteria is reflected in genomic diversity of Mucoromycotina.</title>
        <authorList>
            <person name="Muszewska A."/>
            <person name="Okrasinska A."/>
            <person name="Steczkiewicz K."/>
            <person name="Drgas O."/>
            <person name="Orlowska M."/>
            <person name="Perlinska-Lenart U."/>
            <person name="Aleksandrzak-Piekarczyk T."/>
            <person name="Szatraj K."/>
            <person name="Zielenkiewicz U."/>
            <person name="Pilsyk S."/>
            <person name="Malc E."/>
            <person name="Mieczkowski P."/>
            <person name="Kruszewska J.S."/>
            <person name="Biernat P."/>
            <person name="Pawlowska J."/>
        </authorList>
    </citation>
    <scope>NUCLEOTIDE SEQUENCE</scope>
    <source>
        <strain evidence="5">WA0000017839</strain>
    </source>
</reference>
<organism evidence="5 6">
    <name type="scientific">Mucor saturninus</name>
    <dbReference type="NCBI Taxonomy" id="64648"/>
    <lineage>
        <taxon>Eukaryota</taxon>
        <taxon>Fungi</taxon>
        <taxon>Fungi incertae sedis</taxon>
        <taxon>Mucoromycota</taxon>
        <taxon>Mucoromycotina</taxon>
        <taxon>Mucoromycetes</taxon>
        <taxon>Mucorales</taxon>
        <taxon>Mucorineae</taxon>
        <taxon>Mucoraceae</taxon>
        <taxon>Mucor</taxon>
    </lineage>
</organism>
<comment type="caution">
    <text evidence="5">The sequence shown here is derived from an EMBL/GenBank/DDBJ whole genome shotgun (WGS) entry which is preliminary data.</text>
</comment>
<dbReference type="Pfam" id="PF24681">
    <property type="entry name" value="Kelch_KLHDC2_KLHL20_DRC7"/>
    <property type="match status" value="1"/>
</dbReference>
<keyword evidence="4" id="KW-1133">Transmembrane helix</keyword>
<dbReference type="EMBL" id="JAEPRD010000048">
    <property type="protein sequence ID" value="KAG2203959.1"/>
    <property type="molecule type" value="Genomic_DNA"/>
</dbReference>